<dbReference type="EMBL" id="BMAT01000450">
    <property type="protein sequence ID" value="GFR66479.1"/>
    <property type="molecule type" value="Genomic_DNA"/>
</dbReference>
<feature type="binding site" evidence="3">
    <location>
        <position position="315"/>
    </location>
    <ligand>
        <name>ATP</name>
        <dbReference type="ChEBI" id="CHEBI:30616"/>
    </ligand>
</feature>
<sequence>MPNFQLSLPPTVFITEGAVLTIFYFKFEDNILLFFLLFIQVLRLTNLGYAANIIERDILHKSEEELGKNSDSQSPSEETLAHNSSLAGSDNDKSSLKPEVASERVPEMNGDVFTNGKPSFNPSICSELSDRLSDISETFGMGSVNLGVPVAVPLEEKPGRIRVDGTDQPSRAGEVPLGLQDKILCARSTLDSPSSPESNVVSSKVTKQVDRGWASAGVGEISGKVLISAQPTVDRSSEPQSSSPDSSLTSDLPLEHQALLRCAGDLHKIPYDVLRDITDNFNAVEESKGGRLLGEGGFGNVFLGQINSTHRVAVKRLKDNTEDTVKQFLAEIKV</sequence>
<feature type="domain" description="Protein kinase" evidence="5">
    <location>
        <begin position="287"/>
        <end position="334"/>
    </location>
</feature>
<evidence type="ECO:0000256" key="4">
    <source>
        <dbReference type="SAM" id="MobiDB-lite"/>
    </source>
</evidence>
<dbReference type="InterPro" id="IPR017441">
    <property type="entry name" value="Protein_kinase_ATP_BS"/>
</dbReference>
<gene>
    <name evidence="6" type="ORF">ElyMa_000229600</name>
</gene>
<dbReference type="SUPFAM" id="SSF56112">
    <property type="entry name" value="Protein kinase-like (PK-like)"/>
    <property type="match status" value="1"/>
</dbReference>
<feature type="compositionally biased region" description="Low complexity" evidence="4">
    <location>
        <begin position="238"/>
        <end position="250"/>
    </location>
</feature>
<feature type="compositionally biased region" description="Basic and acidic residues" evidence="4">
    <location>
        <begin position="90"/>
        <end position="106"/>
    </location>
</feature>
<dbReference type="Proteomes" id="UP000762676">
    <property type="component" value="Unassembled WGS sequence"/>
</dbReference>
<dbReference type="PROSITE" id="PS00107">
    <property type="entry name" value="PROTEIN_KINASE_ATP"/>
    <property type="match status" value="1"/>
</dbReference>
<dbReference type="PROSITE" id="PS50011">
    <property type="entry name" value="PROTEIN_KINASE_DOM"/>
    <property type="match status" value="1"/>
</dbReference>
<keyword evidence="1 3" id="KW-0547">Nucleotide-binding</keyword>
<dbReference type="AlphaFoldDB" id="A0AAV4EZL4"/>
<keyword evidence="2 3" id="KW-0067">ATP-binding</keyword>
<dbReference type="GO" id="GO:0005524">
    <property type="term" value="F:ATP binding"/>
    <property type="evidence" value="ECO:0007669"/>
    <property type="project" value="UniProtKB-UniRule"/>
</dbReference>
<feature type="region of interest" description="Disordered" evidence="4">
    <location>
        <begin position="230"/>
        <end position="250"/>
    </location>
</feature>
<name>A0AAV4EZL4_9GAST</name>
<proteinExistence type="predicted"/>
<keyword evidence="7" id="KW-1185">Reference proteome</keyword>
<keyword evidence="6" id="KW-0418">Kinase</keyword>
<keyword evidence="6" id="KW-0675">Receptor</keyword>
<evidence type="ECO:0000256" key="1">
    <source>
        <dbReference type="ARBA" id="ARBA00022741"/>
    </source>
</evidence>
<feature type="region of interest" description="Disordered" evidence="4">
    <location>
        <begin position="65"/>
        <end position="116"/>
    </location>
</feature>
<comment type="caution">
    <text evidence="6">The sequence shown here is derived from an EMBL/GenBank/DDBJ whole genome shotgun (WGS) entry which is preliminary data.</text>
</comment>
<evidence type="ECO:0000313" key="7">
    <source>
        <dbReference type="Proteomes" id="UP000762676"/>
    </source>
</evidence>
<dbReference type="PANTHER" id="PTHR46008:SF2">
    <property type="entry name" value="LEAF RUST 10 DISEASE-RESISTANCE LOCUS RECEPTOR-LIKE PROTEIN KINASE-LIKE 1.4"/>
    <property type="match status" value="1"/>
</dbReference>
<dbReference type="InterPro" id="IPR011009">
    <property type="entry name" value="Kinase-like_dom_sf"/>
</dbReference>
<evidence type="ECO:0000256" key="2">
    <source>
        <dbReference type="ARBA" id="ARBA00022840"/>
    </source>
</evidence>
<feature type="compositionally biased region" description="Polar residues" evidence="4">
    <location>
        <begin position="69"/>
        <end position="88"/>
    </location>
</feature>
<keyword evidence="6" id="KW-0808">Transferase</keyword>
<dbReference type="GO" id="GO:0004672">
    <property type="term" value="F:protein kinase activity"/>
    <property type="evidence" value="ECO:0007669"/>
    <property type="project" value="InterPro"/>
</dbReference>
<dbReference type="PANTHER" id="PTHR46008">
    <property type="entry name" value="LEAF RUST 10 DISEASE-RESISTANCE LOCUS RECEPTOR-LIKE PROTEIN KINASE-LIKE 1.4"/>
    <property type="match status" value="1"/>
</dbReference>
<evidence type="ECO:0000313" key="6">
    <source>
        <dbReference type="EMBL" id="GFR66479.1"/>
    </source>
</evidence>
<protein>
    <submittedName>
        <fullName evidence="6">Interleukin-1 receptor-associated kinase 4</fullName>
    </submittedName>
</protein>
<evidence type="ECO:0000259" key="5">
    <source>
        <dbReference type="PROSITE" id="PS50011"/>
    </source>
</evidence>
<dbReference type="Gene3D" id="3.30.200.20">
    <property type="entry name" value="Phosphorylase Kinase, domain 1"/>
    <property type="match status" value="1"/>
</dbReference>
<reference evidence="6 7" key="1">
    <citation type="journal article" date="2021" name="Elife">
        <title>Chloroplast acquisition without the gene transfer in kleptoplastic sea slugs, Plakobranchus ocellatus.</title>
        <authorList>
            <person name="Maeda T."/>
            <person name="Takahashi S."/>
            <person name="Yoshida T."/>
            <person name="Shimamura S."/>
            <person name="Takaki Y."/>
            <person name="Nagai Y."/>
            <person name="Toyoda A."/>
            <person name="Suzuki Y."/>
            <person name="Arimoto A."/>
            <person name="Ishii H."/>
            <person name="Satoh N."/>
            <person name="Nishiyama T."/>
            <person name="Hasebe M."/>
            <person name="Maruyama T."/>
            <person name="Minagawa J."/>
            <person name="Obokata J."/>
            <person name="Shigenobu S."/>
        </authorList>
    </citation>
    <scope>NUCLEOTIDE SEQUENCE [LARGE SCALE GENOMIC DNA]</scope>
</reference>
<accession>A0AAV4EZL4</accession>
<evidence type="ECO:0000256" key="3">
    <source>
        <dbReference type="PROSITE-ProRule" id="PRU10141"/>
    </source>
</evidence>
<organism evidence="6 7">
    <name type="scientific">Elysia marginata</name>
    <dbReference type="NCBI Taxonomy" id="1093978"/>
    <lineage>
        <taxon>Eukaryota</taxon>
        <taxon>Metazoa</taxon>
        <taxon>Spiralia</taxon>
        <taxon>Lophotrochozoa</taxon>
        <taxon>Mollusca</taxon>
        <taxon>Gastropoda</taxon>
        <taxon>Heterobranchia</taxon>
        <taxon>Euthyneura</taxon>
        <taxon>Panpulmonata</taxon>
        <taxon>Sacoglossa</taxon>
        <taxon>Placobranchoidea</taxon>
        <taxon>Plakobranchidae</taxon>
        <taxon>Elysia</taxon>
    </lineage>
</organism>
<dbReference type="InterPro" id="IPR000719">
    <property type="entry name" value="Prot_kinase_dom"/>
</dbReference>